<comment type="caution">
    <text evidence="2">The sequence shown here is derived from an EMBL/GenBank/DDBJ whole genome shotgun (WGS) entry which is preliminary data.</text>
</comment>
<dbReference type="InterPro" id="IPR046985">
    <property type="entry name" value="IP5"/>
</dbReference>
<dbReference type="GO" id="GO:0046856">
    <property type="term" value="P:phosphatidylinositol dephosphorylation"/>
    <property type="evidence" value="ECO:0007669"/>
    <property type="project" value="InterPro"/>
</dbReference>
<dbReference type="AlphaFoldDB" id="A0A8S2XX90"/>
<organism evidence="2 4">
    <name type="scientific">Rotaria magnacalcarata</name>
    <dbReference type="NCBI Taxonomy" id="392030"/>
    <lineage>
        <taxon>Eukaryota</taxon>
        <taxon>Metazoa</taxon>
        <taxon>Spiralia</taxon>
        <taxon>Gnathifera</taxon>
        <taxon>Rotifera</taxon>
        <taxon>Eurotatoria</taxon>
        <taxon>Bdelloidea</taxon>
        <taxon>Philodinida</taxon>
        <taxon>Philodinidae</taxon>
        <taxon>Rotaria</taxon>
    </lineage>
</organism>
<dbReference type="Pfam" id="PF22669">
    <property type="entry name" value="Exo_endo_phos2"/>
    <property type="match status" value="1"/>
</dbReference>
<dbReference type="PANTHER" id="PTHR11200:SF300">
    <property type="entry name" value="TYPE II INOSITOL 1,4,5-TRISPHOSPHATE 5-PHOSPHATASE"/>
    <property type="match status" value="1"/>
</dbReference>
<accession>A0A8S2XX90</accession>
<dbReference type="Proteomes" id="UP000676336">
    <property type="component" value="Unassembled WGS sequence"/>
</dbReference>
<feature type="domain" description="Inositol polyphosphate-related phosphatase" evidence="1">
    <location>
        <begin position="2"/>
        <end position="45"/>
    </location>
</feature>
<dbReference type="SUPFAM" id="SSF56219">
    <property type="entry name" value="DNase I-like"/>
    <property type="match status" value="1"/>
</dbReference>
<dbReference type="InterPro" id="IPR000300">
    <property type="entry name" value="IPPc"/>
</dbReference>
<sequence length="45" mass="5057">MGIAGNKGGVGVRFRFYETDICFVNSHFASGDGQKERRNEDYLTI</sequence>
<reference evidence="2" key="1">
    <citation type="submission" date="2021-02" db="EMBL/GenBank/DDBJ databases">
        <authorList>
            <person name="Nowell W R."/>
        </authorList>
    </citation>
    <scope>NUCLEOTIDE SEQUENCE</scope>
</reference>
<proteinExistence type="predicted"/>
<dbReference type="InterPro" id="IPR036691">
    <property type="entry name" value="Endo/exonu/phosph_ase_sf"/>
</dbReference>
<dbReference type="EMBL" id="CAJOBI010087115">
    <property type="protein sequence ID" value="CAF4524393.1"/>
    <property type="molecule type" value="Genomic_DNA"/>
</dbReference>
<dbReference type="GO" id="GO:0004439">
    <property type="term" value="F:phosphatidylinositol-4,5-bisphosphate 5-phosphatase activity"/>
    <property type="evidence" value="ECO:0007669"/>
    <property type="project" value="TreeGrafter"/>
</dbReference>
<gene>
    <name evidence="2" type="ORF">SMN809_LOCUS35949</name>
    <name evidence="3" type="ORF">SMN809_LOCUS48571</name>
</gene>
<dbReference type="Gene3D" id="3.60.10.10">
    <property type="entry name" value="Endonuclease/exonuclease/phosphatase"/>
    <property type="match status" value="1"/>
</dbReference>
<feature type="non-terminal residue" evidence="2">
    <location>
        <position position="45"/>
    </location>
</feature>
<protein>
    <recommendedName>
        <fullName evidence="1">Inositol polyphosphate-related phosphatase domain-containing protein</fullName>
    </recommendedName>
</protein>
<dbReference type="PANTHER" id="PTHR11200">
    <property type="entry name" value="INOSITOL 5-PHOSPHATASE"/>
    <property type="match status" value="1"/>
</dbReference>
<evidence type="ECO:0000313" key="3">
    <source>
        <dbReference type="EMBL" id="CAF4832766.1"/>
    </source>
</evidence>
<dbReference type="EMBL" id="CAJOBI010156361">
    <property type="protein sequence ID" value="CAF4832766.1"/>
    <property type="molecule type" value="Genomic_DNA"/>
</dbReference>
<evidence type="ECO:0000259" key="1">
    <source>
        <dbReference type="Pfam" id="PF22669"/>
    </source>
</evidence>
<name>A0A8S2XX90_9BILA</name>
<evidence type="ECO:0000313" key="4">
    <source>
        <dbReference type="Proteomes" id="UP000676336"/>
    </source>
</evidence>
<evidence type="ECO:0000313" key="2">
    <source>
        <dbReference type="EMBL" id="CAF4524393.1"/>
    </source>
</evidence>